<feature type="compositionally biased region" description="Low complexity" evidence="1">
    <location>
        <begin position="38"/>
        <end position="47"/>
    </location>
</feature>
<evidence type="ECO:0000256" key="1">
    <source>
        <dbReference type="SAM" id="MobiDB-lite"/>
    </source>
</evidence>
<dbReference type="Proteomes" id="UP000274922">
    <property type="component" value="Unassembled WGS sequence"/>
</dbReference>
<dbReference type="EMBL" id="ML014252">
    <property type="protein sequence ID" value="RKO99845.1"/>
    <property type="molecule type" value="Genomic_DNA"/>
</dbReference>
<sequence>MPPTQRSEASHGTQGRRTRAIAHVGLDLRPLVGNKEASSGVPSVSSSQATPTRSRHPVPAIKTAEHTLKTPPAGSTDGLSRRPPNRRRRGDLTPAPIRTLGAPMTPDSNDRLSKKRAYDIVPDLDSASTPSHVRTLPSHGSSPGTGSVLSTRSGVGARLEPVTQSVTVWQPPHKRGSTMDLALTPESFVAPSRYPRSRRALRNTTASDLWTPTTPQEERALVTHHRPTLRSSVPPQSVVLRQHEAGIPTSRRAKRIQAARAFDERGDHMGPYEAAAQPKIKSEPGLAASEENRNTADSSSAEQHVLTSSGHAAVTADAPRETTSEPPPVASGPEEAAADGVMASIPATEDTQTRSRSEEPAPPENAMGSKSVCVSSKSARDPSKTDLPEPMASGMSSEGESAIGGEGPSPSPATTMEQKQRHLARRLEMALEELPQLLRL</sequence>
<feature type="compositionally biased region" description="Basic and acidic residues" evidence="1">
    <location>
        <begin position="108"/>
        <end position="118"/>
    </location>
</feature>
<feature type="compositionally biased region" description="Polar residues" evidence="1">
    <location>
        <begin position="126"/>
        <end position="153"/>
    </location>
</feature>
<feature type="compositionally biased region" description="Basic and acidic residues" evidence="1">
    <location>
        <begin position="261"/>
        <end position="270"/>
    </location>
</feature>
<keyword evidence="3" id="KW-1185">Reference proteome</keyword>
<feature type="compositionally biased region" description="Low complexity" evidence="1">
    <location>
        <begin position="389"/>
        <end position="401"/>
    </location>
</feature>
<feature type="region of interest" description="Disordered" evidence="1">
    <location>
        <begin position="1"/>
        <end position="156"/>
    </location>
</feature>
<feature type="region of interest" description="Disordered" evidence="1">
    <location>
        <begin position="194"/>
        <end position="424"/>
    </location>
</feature>
<evidence type="ECO:0000313" key="2">
    <source>
        <dbReference type="EMBL" id="RKO99845.1"/>
    </source>
</evidence>
<feature type="compositionally biased region" description="Basic and acidic residues" evidence="1">
    <location>
        <begin position="378"/>
        <end position="387"/>
    </location>
</feature>
<proteinExistence type="predicted"/>
<organism evidence="2 3">
    <name type="scientific">Caulochytrium protostelioides</name>
    <dbReference type="NCBI Taxonomy" id="1555241"/>
    <lineage>
        <taxon>Eukaryota</taxon>
        <taxon>Fungi</taxon>
        <taxon>Fungi incertae sedis</taxon>
        <taxon>Chytridiomycota</taxon>
        <taxon>Chytridiomycota incertae sedis</taxon>
        <taxon>Chytridiomycetes</taxon>
        <taxon>Caulochytriales</taxon>
        <taxon>Caulochytriaceae</taxon>
        <taxon>Caulochytrium</taxon>
    </lineage>
</organism>
<accession>A0A4P9X454</accession>
<feature type="compositionally biased region" description="Polar residues" evidence="1">
    <location>
        <begin position="1"/>
        <end position="13"/>
    </location>
</feature>
<name>A0A4P9X454_9FUNG</name>
<dbReference type="AlphaFoldDB" id="A0A4P9X454"/>
<evidence type="ECO:0000313" key="3">
    <source>
        <dbReference type="Proteomes" id="UP000274922"/>
    </source>
</evidence>
<feature type="compositionally biased region" description="Polar residues" evidence="1">
    <location>
        <begin position="202"/>
        <end position="215"/>
    </location>
</feature>
<gene>
    <name evidence="2" type="ORF">CXG81DRAFT_20114</name>
</gene>
<feature type="compositionally biased region" description="Polar residues" evidence="1">
    <location>
        <begin position="295"/>
        <end position="310"/>
    </location>
</feature>
<reference evidence="3" key="1">
    <citation type="journal article" date="2018" name="Nat. Microbiol.">
        <title>Leveraging single-cell genomics to expand the fungal tree of life.</title>
        <authorList>
            <person name="Ahrendt S.R."/>
            <person name="Quandt C.A."/>
            <person name="Ciobanu D."/>
            <person name="Clum A."/>
            <person name="Salamov A."/>
            <person name="Andreopoulos B."/>
            <person name="Cheng J.F."/>
            <person name="Woyke T."/>
            <person name="Pelin A."/>
            <person name="Henrissat B."/>
            <person name="Reynolds N.K."/>
            <person name="Benny G.L."/>
            <person name="Smith M.E."/>
            <person name="James T.Y."/>
            <person name="Grigoriev I.V."/>
        </authorList>
    </citation>
    <scope>NUCLEOTIDE SEQUENCE [LARGE SCALE GENOMIC DNA]</scope>
    <source>
        <strain evidence="3">ATCC 52028</strain>
    </source>
</reference>
<protein>
    <submittedName>
        <fullName evidence="2">Uncharacterized protein</fullName>
    </submittedName>
</protein>